<dbReference type="GO" id="GO:0071222">
    <property type="term" value="P:cellular response to lipopolysaccharide"/>
    <property type="evidence" value="ECO:0007669"/>
    <property type="project" value="TreeGrafter"/>
</dbReference>
<evidence type="ECO:0000256" key="1">
    <source>
        <dbReference type="ARBA" id="ARBA00004613"/>
    </source>
</evidence>
<keyword evidence="6" id="KW-1185">Reference proteome</keyword>
<dbReference type="Proteomes" id="UP000700334">
    <property type="component" value="Unassembled WGS sequence"/>
</dbReference>
<feature type="region of interest" description="Disordered" evidence="4">
    <location>
        <begin position="1"/>
        <end position="42"/>
    </location>
</feature>
<comment type="subcellular location">
    <subcellularLocation>
        <location evidence="1">Secreted</location>
    </subcellularLocation>
</comment>
<dbReference type="GO" id="GO:0005615">
    <property type="term" value="C:extracellular space"/>
    <property type="evidence" value="ECO:0007669"/>
    <property type="project" value="InterPro"/>
</dbReference>
<dbReference type="InterPro" id="IPR000975">
    <property type="entry name" value="IL-1_fam"/>
</dbReference>
<dbReference type="GO" id="GO:0005125">
    <property type="term" value="F:cytokine activity"/>
    <property type="evidence" value="ECO:0007669"/>
    <property type="project" value="InterPro"/>
</dbReference>
<comment type="caution">
    <text evidence="5">The sequence shown here is derived from an EMBL/GenBank/DDBJ whole genome shotgun (WGS) entry which is preliminary data.</text>
</comment>
<dbReference type="Pfam" id="PF00340">
    <property type="entry name" value="IL1"/>
    <property type="match status" value="1"/>
</dbReference>
<dbReference type="PANTHER" id="PTHR10078:SF34">
    <property type="entry name" value="INTERLEUKIN-37"/>
    <property type="match status" value="1"/>
</dbReference>
<accession>A0A8J5ZU75</accession>
<dbReference type="InterPro" id="IPR008996">
    <property type="entry name" value="IL1/FGF"/>
</dbReference>
<evidence type="ECO:0000256" key="2">
    <source>
        <dbReference type="ARBA" id="ARBA00010448"/>
    </source>
</evidence>
<evidence type="ECO:0000256" key="4">
    <source>
        <dbReference type="SAM" id="MobiDB-lite"/>
    </source>
</evidence>
<evidence type="ECO:0000313" key="5">
    <source>
        <dbReference type="EMBL" id="KAG8509684.1"/>
    </source>
</evidence>
<sequence>MASLDRISYLKTDDKSHEGKPESQPEAKSPLESDLSLPSVASTQSGRKFKTIIPEKHILRDPNQRVLVLSGKVLLALEDKNNITGASETTRPNTKKGNQIFLAVSEGKLCLYCAKKPKSPTLQLMKIDITNLNSLEEEKRLSFTFIREDIGSYFTLESAANPGYFIYTSNTPRQPVGVTKDLGKENNTHFRFGDL</sequence>
<evidence type="ECO:0000256" key="3">
    <source>
        <dbReference type="ARBA" id="ARBA00022525"/>
    </source>
</evidence>
<dbReference type="PRINTS" id="PR01360">
    <property type="entry name" value="INTRLEUKIN1X"/>
</dbReference>
<dbReference type="GO" id="GO:0005654">
    <property type="term" value="C:nucleoplasm"/>
    <property type="evidence" value="ECO:0007669"/>
    <property type="project" value="TreeGrafter"/>
</dbReference>
<proteinExistence type="inferred from homology"/>
<dbReference type="SUPFAM" id="SSF50353">
    <property type="entry name" value="Cytokine"/>
    <property type="match status" value="1"/>
</dbReference>
<feature type="non-terminal residue" evidence="5">
    <location>
        <position position="195"/>
    </location>
</feature>
<dbReference type="GO" id="GO:0005149">
    <property type="term" value="F:interleukin-1 receptor binding"/>
    <property type="evidence" value="ECO:0007669"/>
    <property type="project" value="InterPro"/>
</dbReference>
<dbReference type="PANTHER" id="PTHR10078">
    <property type="entry name" value="INTERLEUKIN-1 FAMILY MEMBER"/>
    <property type="match status" value="1"/>
</dbReference>
<dbReference type="Gene3D" id="2.80.10.50">
    <property type="match status" value="1"/>
</dbReference>
<dbReference type="OrthoDB" id="9449069at2759"/>
<dbReference type="SMART" id="SM00125">
    <property type="entry name" value="IL1"/>
    <property type="match status" value="1"/>
</dbReference>
<protein>
    <submittedName>
        <fullName evidence="5">Interleukin-37</fullName>
    </submittedName>
</protein>
<dbReference type="InterPro" id="IPR003297">
    <property type="entry name" value="IL-1RA/IL-36"/>
</dbReference>
<dbReference type="GO" id="GO:0019221">
    <property type="term" value="P:cytokine-mediated signaling pathway"/>
    <property type="evidence" value="ECO:0007669"/>
    <property type="project" value="TreeGrafter"/>
</dbReference>
<comment type="similarity">
    <text evidence="2">Belongs to the IL-1 family.</text>
</comment>
<dbReference type="AlphaFoldDB" id="A0A8J5ZU75"/>
<name>A0A8J5ZU75_GALPY</name>
<keyword evidence="3" id="KW-0964">Secreted</keyword>
<reference evidence="5" key="1">
    <citation type="journal article" date="2021" name="Evol. Appl.">
        <title>The genome of the Pyrenean desman and the effects of bottlenecks and inbreeding on the genomic landscape of an endangered species.</title>
        <authorList>
            <person name="Escoda L."/>
            <person name="Castresana J."/>
        </authorList>
    </citation>
    <scope>NUCLEOTIDE SEQUENCE</scope>
    <source>
        <strain evidence="5">IBE-C5619</strain>
    </source>
</reference>
<organism evidence="5 6">
    <name type="scientific">Galemys pyrenaicus</name>
    <name type="common">Iberian desman</name>
    <name type="synonym">Pyrenean desman</name>
    <dbReference type="NCBI Taxonomy" id="202257"/>
    <lineage>
        <taxon>Eukaryota</taxon>
        <taxon>Metazoa</taxon>
        <taxon>Chordata</taxon>
        <taxon>Craniata</taxon>
        <taxon>Vertebrata</taxon>
        <taxon>Euteleostomi</taxon>
        <taxon>Mammalia</taxon>
        <taxon>Eutheria</taxon>
        <taxon>Laurasiatheria</taxon>
        <taxon>Eulipotyphla</taxon>
        <taxon>Talpidae</taxon>
        <taxon>Galemys</taxon>
    </lineage>
</organism>
<dbReference type="GO" id="GO:0002437">
    <property type="term" value="P:inflammatory response to antigenic stimulus"/>
    <property type="evidence" value="ECO:0007669"/>
    <property type="project" value="TreeGrafter"/>
</dbReference>
<feature type="compositionally biased region" description="Basic and acidic residues" evidence="4">
    <location>
        <begin position="11"/>
        <end position="31"/>
    </location>
</feature>
<gene>
    <name evidence="5" type="ORF">J0S82_003061</name>
</gene>
<dbReference type="GO" id="GO:0010628">
    <property type="term" value="P:positive regulation of gene expression"/>
    <property type="evidence" value="ECO:0007669"/>
    <property type="project" value="TreeGrafter"/>
</dbReference>
<dbReference type="EMBL" id="JAGFMF010011928">
    <property type="protein sequence ID" value="KAG8509684.1"/>
    <property type="molecule type" value="Genomic_DNA"/>
</dbReference>
<evidence type="ECO:0000313" key="6">
    <source>
        <dbReference type="Proteomes" id="UP000700334"/>
    </source>
</evidence>